<dbReference type="RefSeq" id="WP_015255493.1">
    <property type="nucleotide sequence ID" value="NC_019897.1"/>
</dbReference>
<evidence type="ECO:0000259" key="2">
    <source>
        <dbReference type="Pfam" id="PF20434"/>
    </source>
</evidence>
<evidence type="ECO:0000313" key="4">
    <source>
        <dbReference type="Proteomes" id="UP000010795"/>
    </source>
</evidence>
<dbReference type="GO" id="GO:0016787">
    <property type="term" value="F:hydrolase activity"/>
    <property type="evidence" value="ECO:0007669"/>
    <property type="project" value="UniProtKB-KW"/>
</dbReference>
<dbReference type="STRING" id="717605.Theco_2660"/>
<dbReference type="PANTHER" id="PTHR48081:SF6">
    <property type="entry name" value="PEPTIDASE S9 PROLYL OLIGOPEPTIDASE CATALYTIC DOMAIN-CONTAINING PROTEIN"/>
    <property type="match status" value="1"/>
</dbReference>
<gene>
    <name evidence="3" type="ordered locus">Theco_2660</name>
</gene>
<dbReference type="InterPro" id="IPR049492">
    <property type="entry name" value="BD-FAE-like_dom"/>
</dbReference>
<dbReference type="KEGG" id="tco:Theco_2660"/>
<dbReference type="SUPFAM" id="SSF53474">
    <property type="entry name" value="alpha/beta-Hydrolases"/>
    <property type="match status" value="1"/>
</dbReference>
<feature type="domain" description="BD-FAE-like" evidence="2">
    <location>
        <begin position="35"/>
        <end position="223"/>
    </location>
</feature>
<evidence type="ECO:0000256" key="1">
    <source>
        <dbReference type="ARBA" id="ARBA00022801"/>
    </source>
</evidence>
<sequence length="338" mass="37852">MITKTHALWRKEEYTYPVTGDFVPNLVTYVHEDDEIRPALIVVPGGGYILVSPTEGEIVAKAFYDKGCNVFVLTYTTNLLQRTPFKLQPLKDLSQAVRFVRKQAREFRIDPEKVAICGFSAGGHLCGSLAVHHDAEALQPVSPEYEGVSNRPDAVILCYPVISSGEYAHQGSFKALLGPEATAEELAYMSLEKQVSRRTPPVFLWHTATDEAVPVENSLLFAKACKENGVPFELHVFGNGRHGLSLANRQWASGEYGRDYTMQQVYEALQYLIDHRMELPPPYDQIGPVPEGADARQVVNQFQSRFAHLRQPDDGIAIWPELAHQWLKKIFALQDADG</sequence>
<dbReference type="Gene3D" id="3.40.50.1820">
    <property type="entry name" value="alpha/beta hydrolase"/>
    <property type="match status" value="1"/>
</dbReference>
<dbReference type="InterPro" id="IPR029058">
    <property type="entry name" value="AB_hydrolase_fold"/>
</dbReference>
<dbReference type="Proteomes" id="UP000010795">
    <property type="component" value="Chromosome"/>
</dbReference>
<keyword evidence="1" id="KW-0378">Hydrolase</keyword>
<reference evidence="4" key="1">
    <citation type="submission" date="2012-01" db="EMBL/GenBank/DDBJ databases">
        <title>Complete sequence of chromosome of Thermobacillus composti KWC4.</title>
        <authorList>
            <person name="Lucas S."/>
            <person name="Han J."/>
            <person name="Lapidus A."/>
            <person name="Cheng J.-F."/>
            <person name="Goodwin L."/>
            <person name="Pitluck S."/>
            <person name="Peters L."/>
            <person name="Ovchinnikova G."/>
            <person name="Teshima H."/>
            <person name="Detter J.C."/>
            <person name="Han C."/>
            <person name="Tapia R."/>
            <person name="Land M."/>
            <person name="Hauser L."/>
            <person name="Kyrpides N."/>
            <person name="Ivanova N."/>
            <person name="Pagani I."/>
            <person name="Anderson I."/>
            <person name="Woyke T."/>
        </authorList>
    </citation>
    <scope>NUCLEOTIDE SEQUENCE [LARGE SCALE GENOMIC DNA]</scope>
    <source>
        <strain evidence="4">DSM 18247 / JCM 13945 / KWC4</strain>
    </source>
</reference>
<dbReference type="PANTHER" id="PTHR48081">
    <property type="entry name" value="AB HYDROLASE SUPERFAMILY PROTEIN C4A8.06C"/>
    <property type="match status" value="1"/>
</dbReference>
<dbReference type="OrthoDB" id="9794725at2"/>
<keyword evidence="4" id="KW-1185">Reference proteome</keyword>
<dbReference type="AlphaFoldDB" id="L0EGD1"/>
<evidence type="ECO:0000313" key="3">
    <source>
        <dbReference type="EMBL" id="AGA58751.1"/>
    </source>
</evidence>
<dbReference type="InterPro" id="IPR050300">
    <property type="entry name" value="GDXG_lipolytic_enzyme"/>
</dbReference>
<dbReference type="eggNOG" id="COG0657">
    <property type="taxonomic scope" value="Bacteria"/>
</dbReference>
<dbReference type="EMBL" id="CP003255">
    <property type="protein sequence ID" value="AGA58751.1"/>
    <property type="molecule type" value="Genomic_DNA"/>
</dbReference>
<protein>
    <submittedName>
        <fullName evidence="3">Esterase/lipase</fullName>
    </submittedName>
</protein>
<dbReference type="HOGENOM" id="CLU_012494_5_1_9"/>
<name>L0EGD1_THECK</name>
<accession>L0EGD1</accession>
<dbReference type="Pfam" id="PF20434">
    <property type="entry name" value="BD-FAE"/>
    <property type="match status" value="1"/>
</dbReference>
<organism evidence="3 4">
    <name type="scientific">Thermobacillus composti (strain DSM 18247 / JCM 13945 / KWC4)</name>
    <dbReference type="NCBI Taxonomy" id="717605"/>
    <lineage>
        <taxon>Bacteria</taxon>
        <taxon>Bacillati</taxon>
        <taxon>Bacillota</taxon>
        <taxon>Bacilli</taxon>
        <taxon>Bacillales</taxon>
        <taxon>Paenibacillaceae</taxon>
        <taxon>Thermobacillus</taxon>
    </lineage>
</organism>
<proteinExistence type="predicted"/>